<dbReference type="KEGG" id="seu:SEQ_1092"/>
<evidence type="ECO:0000259" key="1">
    <source>
        <dbReference type="Pfam" id="PF13649"/>
    </source>
</evidence>
<accession>C0M9P8</accession>
<name>C0M9P8_STRE4</name>
<dbReference type="EMBL" id="FM204883">
    <property type="protein sequence ID" value="CAW93738.1"/>
    <property type="molecule type" value="Genomic_DNA"/>
</dbReference>
<dbReference type="InterPro" id="IPR041698">
    <property type="entry name" value="Methyltransf_25"/>
</dbReference>
<dbReference type="PANTHER" id="PTHR44068">
    <property type="entry name" value="ZGC:194242"/>
    <property type="match status" value="1"/>
</dbReference>
<dbReference type="GO" id="GO:0032259">
    <property type="term" value="P:methylation"/>
    <property type="evidence" value="ECO:0007669"/>
    <property type="project" value="UniProtKB-KW"/>
</dbReference>
<dbReference type="Proteomes" id="UP000001365">
    <property type="component" value="Chromosome"/>
</dbReference>
<keyword evidence="2" id="KW-0808">Transferase</keyword>
<proteinExistence type="predicted"/>
<dbReference type="CDD" id="cd02440">
    <property type="entry name" value="AdoMet_MTases"/>
    <property type="match status" value="1"/>
</dbReference>
<evidence type="ECO:0000313" key="3">
    <source>
        <dbReference type="Proteomes" id="UP000001365"/>
    </source>
</evidence>
<gene>
    <name evidence="2" type="ordered locus">SEQ_1092</name>
</gene>
<dbReference type="PANTHER" id="PTHR44068:SF11">
    <property type="entry name" value="GERANYL DIPHOSPHATE 2-C-METHYLTRANSFERASE"/>
    <property type="match status" value="1"/>
</dbReference>
<dbReference type="InterPro" id="IPR029063">
    <property type="entry name" value="SAM-dependent_MTases_sf"/>
</dbReference>
<feature type="domain" description="Methyltransferase" evidence="1">
    <location>
        <begin position="43"/>
        <end position="140"/>
    </location>
</feature>
<reference evidence="2 3" key="1">
    <citation type="journal article" date="2009" name="PLoS Pathog.">
        <title>Genomic evidence for the evolution of Streptococcus equi: host restriction, increased virulence, and genetic exchange with human pathogens.</title>
        <authorList>
            <person name="Holden M.T.G."/>
            <person name="Heather Z."/>
            <person name="Paillot R."/>
            <person name="Steward K.F."/>
            <person name="Webb K."/>
            <person name="Ainslie F."/>
            <person name="Jourdan T."/>
            <person name="Bason N.C."/>
            <person name="Holroyd N.E."/>
            <person name="Mungall K."/>
            <person name="Quail M.A."/>
            <person name="Sanders M."/>
            <person name="Simmonds M."/>
            <person name="Willey D."/>
            <person name="Brooks K."/>
            <person name="Aanensen D.M."/>
            <person name="Spratt B.G."/>
            <person name="Jolley K.A."/>
            <person name="Maiden M.C.J."/>
            <person name="Kehoe M."/>
            <person name="Chanter N."/>
            <person name="Bentley S.D."/>
            <person name="Robinson C."/>
            <person name="Maskell D.J."/>
            <person name="Parkhill J."/>
            <person name="Waller A.S."/>
        </authorList>
    </citation>
    <scope>NUCLEOTIDE SEQUENCE [LARGE SCALE GENOMIC DNA]</scope>
    <source>
        <strain evidence="2 3">4047</strain>
    </source>
</reference>
<keyword evidence="2" id="KW-0489">Methyltransferase</keyword>
<evidence type="ECO:0000313" key="2">
    <source>
        <dbReference type="EMBL" id="CAW93738.1"/>
    </source>
</evidence>
<dbReference type="HOGENOM" id="CLU_039068_4_1_9"/>
<organism evidence="2 3">
    <name type="scientific">Streptococcus equi subsp. equi (strain 4047)</name>
    <dbReference type="NCBI Taxonomy" id="553482"/>
    <lineage>
        <taxon>Bacteria</taxon>
        <taxon>Bacillati</taxon>
        <taxon>Bacillota</taxon>
        <taxon>Bacilli</taxon>
        <taxon>Lactobacillales</taxon>
        <taxon>Streptococcaceae</taxon>
        <taxon>Streptococcus</taxon>
    </lineage>
</organism>
<dbReference type="AlphaFoldDB" id="C0M9P8"/>
<sequence>MMSQKEVGHQFLARLGKKRLRPGGVEATNWLVQQGEFSSDCKVLEVACNRCTTSIELAQTYQCHITAVDLDTKVLAEARKAIEAAQMQDYIHLTQANALKLPFADNSFDIVINEAMLTMLNDAAKEKALKEYWRVLKPGGRLLTHDVSYEADETKAIIEQLRDTINVNVSPLQLDAWRQLLVKSGFTAVNYSYGNMTLMSPLGMIKDEGVVAAIRIMLRGMKKENRKQFLKMRHFFNKTGRKLCYIAAVSQK</sequence>
<protein>
    <submittedName>
        <fullName evidence="2">Putative methyltransferase</fullName>
    </submittedName>
</protein>
<dbReference type="Pfam" id="PF13649">
    <property type="entry name" value="Methyltransf_25"/>
    <property type="match status" value="1"/>
</dbReference>
<dbReference type="GO" id="GO:0008168">
    <property type="term" value="F:methyltransferase activity"/>
    <property type="evidence" value="ECO:0007669"/>
    <property type="project" value="UniProtKB-KW"/>
</dbReference>
<dbReference type="SUPFAM" id="SSF53335">
    <property type="entry name" value="S-adenosyl-L-methionine-dependent methyltransferases"/>
    <property type="match status" value="1"/>
</dbReference>
<dbReference type="InterPro" id="IPR050447">
    <property type="entry name" value="Erg6_SMT_methyltransf"/>
</dbReference>
<dbReference type="Gene3D" id="3.40.50.150">
    <property type="entry name" value="Vaccinia Virus protein VP39"/>
    <property type="match status" value="1"/>
</dbReference>